<comment type="caution">
    <text evidence="5">Lacks conserved residue(s) required for the propagation of feature annotation.</text>
</comment>
<dbReference type="GO" id="GO:0003723">
    <property type="term" value="F:RNA binding"/>
    <property type="evidence" value="ECO:0007669"/>
    <property type="project" value="UniProtKB-UniRule"/>
</dbReference>
<evidence type="ECO:0000256" key="2">
    <source>
        <dbReference type="ARBA" id="ARBA00022679"/>
    </source>
</evidence>
<dbReference type="GO" id="GO:0006355">
    <property type="term" value="P:regulation of DNA-templated transcription"/>
    <property type="evidence" value="ECO:0007669"/>
    <property type="project" value="InterPro"/>
</dbReference>
<evidence type="ECO:0000313" key="7">
    <source>
        <dbReference type="EMBL" id="RDB55431.1"/>
    </source>
</evidence>
<dbReference type="InterPro" id="IPR035926">
    <property type="entry name" value="NusB-like_sf"/>
</dbReference>
<accession>A0A369L6T7</accession>
<evidence type="ECO:0000259" key="6">
    <source>
        <dbReference type="PROSITE" id="PS51686"/>
    </source>
</evidence>
<sequence>MAALDVVRTVRERNAFAQDVIAQVIDKSTMSVEDRAFATLLALGTVSARGTLDEIIDRALDTPEDIFRETRDALQISTYELIFLGKEAHAAVDQGVEMVKSFSPGPAARVANAVLHKIVRLRIDFPFGNPATDLDALARTQAFPTWMAKKLMEEMGPQAAIEFMRASNEQAPLYVAVNACKVDDDHVLKAFERAEEEVQPVALGDMNVQGCLRVPESRALLVPALARQLDQGKILVSDAAAQMVAANVLPDEKPESVLEIGAGRATKTILLQSNACRKYGSQIEEYVTIDNHAYKTRLLEKRAEQYGVVVTEAFTGNALELDNIMPDRMFSFIFVDAPCSGMGTLRRHPEIRWRTSEEDLAGFVETQLGMLKAAAGHVAPGGALAYSTCTVTREENAGVVKAFLESEEGAGFTLDQLCGRNCLATRLAPGSSDAHFAVRFVRKPQE</sequence>
<evidence type="ECO:0000256" key="1">
    <source>
        <dbReference type="ARBA" id="ARBA00022603"/>
    </source>
</evidence>
<dbReference type="PRINTS" id="PR02008">
    <property type="entry name" value="RCMTFAMILY"/>
</dbReference>
<dbReference type="OrthoDB" id="9810297at2"/>
<dbReference type="InterPro" id="IPR054728">
    <property type="entry name" value="RsmB-like_ferredoxin"/>
</dbReference>
<keyword evidence="1 5" id="KW-0489">Methyltransferase</keyword>
<dbReference type="InterPro" id="IPR029063">
    <property type="entry name" value="SAM-dependent_MTases_sf"/>
</dbReference>
<dbReference type="GO" id="GO:0008173">
    <property type="term" value="F:RNA methyltransferase activity"/>
    <property type="evidence" value="ECO:0007669"/>
    <property type="project" value="InterPro"/>
</dbReference>
<dbReference type="InterPro" id="IPR049560">
    <property type="entry name" value="MeTrfase_RsmB-F_NOP2_cat"/>
</dbReference>
<protein>
    <submittedName>
        <fullName evidence="7">Antitermination protein NusB</fullName>
    </submittedName>
</protein>
<dbReference type="PANTHER" id="PTHR22807">
    <property type="entry name" value="NOP2 YEAST -RELATED NOL1/NOP2/FMU SUN DOMAIN-CONTAINING"/>
    <property type="match status" value="1"/>
</dbReference>
<dbReference type="Gene3D" id="3.40.50.150">
    <property type="entry name" value="Vaccinia Virus protein VP39"/>
    <property type="match status" value="1"/>
</dbReference>
<dbReference type="Gene3D" id="1.10.940.10">
    <property type="entry name" value="NusB-like"/>
    <property type="match status" value="1"/>
</dbReference>
<dbReference type="SUPFAM" id="SSF48013">
    <property type="entry name" value="NusB-like"/>
    <property type="match status" value="1"/>
</dbReference>
<dbReference type="Pfam" id="PF22458">
    <property type="entry name" value="RsmF-B_ferredox"/>
    <property type="match status" value="1"/>
</dbReference>
<dbReference type="InterPro" id="IPR001678">
    <property type="entry name" value="MeTrfase_RsmB-F_NOP2_dom"/>
</dbReference>
<dbReference type="Pfam" id="PF01189">
    <property type="entry name" value="Methyltr_RsmB-F"/>
    <property type="match status" value="1"/>
</dbReference>
<dbReference type="InterPro" id="IPR023267">
    <property type="entry name" value="RCMT"/>
</dbReference>
<dbReference type="InterPro" id="IPR006027">
    <property type="entry name" value="NusB_RsmB_TIM44"/>
</dbReference>
<keyword evidence="3 5" id="KW-0949">S-adenosyl-L-methionine</keyword>
<evidence type="ECO:0000256" key="3">
    <source>
        <dbReference type="ARBA" id="ARBA00022691"/>
    </source>
</evidence>
<gene>
    <name evidence="7" type="ORF">C1880_06365</name>
</gene>
<feature type="domain" description="SAM-dependent MTase RsmB/NOP-type" evidence="6">
    <location>
        <begin position="163"/>
        <end position="443"/>
    </location>
</feature>
<dbReference type="Proteomes" id="UP000253792">
    <property type="component" value="Unassembled WGS sequence"/>
</dbReference>
<comment type="caution">
    <text evidence="7">The sequence shown here is derived from an EMBL/GenBank/DDBJ whole genome shotgun (WGS) entry which is preliminary data.</text>
</comment>
<dbReference type="STRING" id="1034345.GCA_000236865_00118"/>
<feature type="binding site" evidence="5">
    <location>
        <position position="336"/>
    </location>
    <ligand>
        <name>S-adenosyl-L-methionine</name>
        <dbReference type="ChEBI" id="CHEBI:59789"/>
    </ligand>
</feature>
<dbReference type="PROSITE" id="PS51686">
    <property type="entry name" value="SAM_MT_RSMB_NOP"/>
    <property type="match status" value="1"/>
</dbReference>
<reference evidence="7 8" key="1">
    <citation type="journal article" date="2018" name="Elife">
        <title>Discovery and characterization of a prevalent human gut bacterial enzyme sufficient for the inactivation of a family of plant toxins.</title>
        <authorList>
            <person name="Koppel N."/>
            <person name="Bisanz J.E."/>
            <person name="Pandelia M.E."/>
            <person name="Turnbaugh P.J."/>
            <person name="Balskus E.P."/>
        </authorList>
    </citation>
    <scope>NUCLEOTIDE SEQUENCE [LARGE SCALE GENOMIC DNA]</scope>
    <source>
        <strain evidence="8">anaerobia AP69FAA</strain>
    </source>
</reference>
<dbReference type="PANTHER" id="PTHR22807:SF53">
    <property type="entry name" value="RIBOSOMAL RNA SMALL SUBUNIT METHYLTRANSFERASE B-RELATED"/>
    <property type="match status" value="1"/>
</dbReference>
<organism evidence="7 8">
    <name type="scientific">Senegalimassilia anaerobia</name>
    <dbReference type="NCBI Taxonomy" id="1473216"/>
    <lineage>
        <taxon>Bacteria</taxon>
        <taxon>Bacillati</taxon>
        <taxon>Actinomycetota</taxon>
        <taxon>Coriobacteriia</taxon>
        <taxon>Coriobacteriales</taxon>
        <taxon>Coriobacteriaceae</taxon>
        <taxon>Senegalimassilia</taxon>
    </lineage>
</organism>
<dbReference type="EMBL" id="PPTP01000005">
    <property type="protein sequence ID" value="RDB55431.1"/>
    <property type="molecule type" value="Genomic_DNA"/>
</dbReference>
<proteinExistence type="inferred from homology"/>
<feature type="binding site" evidence="5">
    <location>
        <position position="290"/>
    </location>
    <ligand>
        <name>S-adenosyl-L-methionine</name>
        <dbReference type="ChEBI" id="CHEBI:59789"/>
    </ligand>
</feature>
<keyword evidence="2 5" id="KW-0808">Transferase</keyword>
<dbReference type="SUPFAM" id="SSF53335">
    <property type="entry name" value="S-adenosyl-L-methionine-dependent methyltransferases"/>
    <property type="match status" value="1"/>
</dbReference>
<evidence type="ECO:0000256" key="5">
    <source>
        <dbReference type="PROSITE-ProRule" id="PRU01023"/>
    </source>
</evidence>
<evidence type="ECO:0000313" key="8">
    <source>
        <dbReference type="Proteomes" id="UP000253792"/>
    </source>
</evidence>
<name>A0A369L6T7_9ACTN</name>
<feature type="active site" description="Nucleophile" evidence="5">
    <location>
        <position position="389"/>
    </location>
</feature>
<keyword evidence="4 5" id="KW-0694">RNA-binding</keyword>
<dbReference type="AlphaFoldDB" id="A0A369L6T7"/>
<evidence type="ECO:0000256" key="4">
    <source>
        <dbReference type="ARBA" id="ARBA00022884"/>
    </source>
</evidence>
<keyword evidence="8" id="KW-1185">Reference proteome</keyword>
<dbReference type="GO" id="GO:0001510">
    <property type="term" value="P:RNA methylation"/>
    <property type="evidence" value="ECO:0007669"/>
    <property type="project" value="InterPro"/>
</dbReference>
<comment type="similarity">
    <text evidence="5">Belongs to the class I-like SAM-binding methyltransferase superfamily. RsmB/NOP family.</text>
</comment>
<dbReference type="Pfam" id="PF01029">
    <property type="entry name" value="NusB"/>
    <property type="match status" value="1"/>
</dbReference>